<keyword evidence="2" id="KW-1185">Reference proteome</keyword>
<protein>
    <submittedName>
        <fullName evidence="3">TH1 domain-containing protein</fullName>
    </submittedName>
</protein>
<dbReference type="AlphaFoldDB" id="A0A1I7T4N8"/>
<dbReference type="InterPro" id="IPR056680">
    <property type="entry name" value="DUF7778"/>
</dbReference>
<evidence type="ECO:0000313" key="3">
    <source>
        <dbReference type="WBParaSite" id="Csp11.Scaffold503.g2367.t1"/>
    </source>
</evidence>
<name>A0A1I7T4N8_9PELO</name>
<accession>A0A1I7T4N8</accession>
<dbReference type="eggNOG" id="ENOG502R7BM">
    <property type="taxonomic scope" value="Eukaryota"/>
</dbReference>
<dbReference type="Pfam" id="PF24998">
    <property type="entry name" value="DUF7778"/>
    <property type="match status" value="1"/>
</dbReference>
<dbReference type="PANTHER" id="PTHR36947:SF10">
    <property type="entry name" value="PH DOMAIN-CONTAINING PROTEIN"/>
    <property type="match status" value="1"/>
</dbReference>
<evidence type="ECO:0000259" key="1">
    <source>
        <dbReference type="Pfam" id="PF24998"/>
    </source>
</evidence>
<reference evidence="3" key="1">
    <citation type="submission" date="2016-11" db="UniProtKB">
        <authorList>
            <consortium name="WormBaseParasite"/>
        </authorList>
    </citation>
    <scope>IDENTIFICATION</scope>
</reference>
<dbReference type="WBParaSite" id="Csp11.Scaffold503.g2367.t1">
    <property type="protein sequence ID" value="Csp11.Scaffold503.g2367.t1"/>
    <property type="gene ID" value="Csp11.Scaffold503.g2367"/>
</dbReference>
<dbReference type="PANTHER" id="PTHR36947">
    <property type="entry name" value="PROTEIN CBG04364"/>
    <property type="match status" value="1"/>
</dbReference>
<organism evidence="2 3">
    <name type="scientific">Caenorhabditis tropicalis</name>
    <dbReference type="NCBI Taxonomy" id="1561998"/>
    <lineage>
        <taxon>Eukaryota</taxon>
        <taxon>Metazoa</taxon>
        <taxon>Ecdysozoa</taxon>
        <taxon>Nematoda</taxon>
        <taxon>Chromadorea</taxon>
        <taxon>Rhabditida</taxon>
        <taxon>Rhabditina</taxon>
        <taxon>Rhabditomorpha</taxon>
        <taxon>Rhabditoidea</taxon>
        <taxon>Rhabditidae</taxon>
        <taxon>Peloderinae</taxon>
        <taxon>Caenorhabditis</taxon>
    </lineage>
</organism>
<proteinExistence type="predicted"/>
<dbReference type="STRING" id="1561998.A0A1I7T4N8"/>
<feature type="domain" description="DUF7778" evidence="1">
    <location>
        <begin position="15"/>
        <end position="139"/>
    </location>
</feature>
<dbReference type="Proteomes" id="UP000095282">
    <property type="component" value="Unplaced"/>
</dbReference>
<evidence type="ECO:0000313" key="2">
    <source>
        <dbReference type="Proteomes" id="UP000095282"/>
    </source>
</evidence>
<sequence length="256" mass="29713">MSRSVALVVADRLNKYIDLPPRPKFKVNDVLQRGNVFSFVRSKSTFFAFPDEISSLKNRFINVTSTGFMIIYETNQKGIVVDLRRALNVFCEADRFVKKSKKINYLRCHVKIRLPRGNIHLFLRDENVHKWTCAIMRASARPGKLVSPVPSIPLETMETHLETAIEEEEEEEEISTACESCAEPVTVIEVPNSSVRSLRLKLEKELVLMPKEQFFAEVYHPPTNEIVLEPTSEQEKKEEEAEVEREKNWWMRSLRC</sequence>